<feature type="coiled-coil region" evidence="1">
    <location>
        <begin position="83"/>
        <end position="110"/>
    </location>
</feature>
<dbReference type="OrthoDB" id="9778236at2"/>
<evidence type="ECO:0000313" key="4">
    <source>
        <dbReference type="Proteomes" id="UP000246278"/>
    </source>
</evidence>
<evidence type="ECO:0000259" key="2">
    <source>
        <dbReference type="Pfam" id="PF25876"/>
    </source>
</evidence>
<evidence type="ECO:0000256" key="1">
    <source>
        <dbReference type="SAM" id="Coils"/>
    </source>
</evidence>
<gene>
    <name evidence="3" type="ORF">CR164_12610</name>
</gene>
<dbReference type="AlphaFoldDB" id="A0A317T695"/>
<dbReference type="Pfam" id="PF25876">
    <property type="entry name" value="HH_MFP_RND"/>
    <property type="match status" value="1"/>
</dbReference>
<dbReference type="InterPro" id="IPR058624">
    <property type="entry name" value="MdtA-like_HH"/>
</dbReference>
<dbReference type="GO" id="GO:0019898">
    <property type="term" value="C:extrinsic component of membrane"/>
    <property type="evidence" value="ECO:0007669"/>
    <property type="project" value="InterPro"/>
</dbReference>
<dbReference type="GO" id="GO:1990961">
    <property type="term" value="P:xenobiotic detoxification by transmembrane export across the plasma membrane"/>
    <property type="evidence" value="ECO:0007669"/>
    <property type="project" value="InterPro"/>
</dbReference>
<name>A0A317T695_9CHLB</name>
<sequence length="330" mass="36016">MNNEPAKRWIMIAGAAVAAVLVIILLLLVLRQPALPESIAFGNGRLEAIEYDIATKHAGKLEHVLVDEGDMVTAGQTLAIMEITELESLLHEAEANLDRAKESKKQAKALVSQRNSERNLASKDFSRSQKLFQADVISKQDMDSQTTRLQSATAALQAAQAMVAESDAAMAAARANIERVQTTIDDSFLKTPVNGRVLYKLAEPGEVLGAGSKALTVLDLNDTYMTIFLPTAQAGKTAIGSEARIVLDALPEQPLPATVSFVSPEAQFTPKEVETKTEREKLMFRIKVRLDTASSQYKDIPLKAGLPGMAYVKLDNDEQWPESLQIQMNK</sequence>
<dbReference type="Proteomes" id="UP000246278">
    <property type="component" value="Unassembled WGS sequence"/>
</dbReference>
<dbReference type="PANTHER" id="PTHR30438">
    <property type="entry name" value="36 KDA ANTIGEN-RELATED"/>
    <property type="match status" value="1"/>
</dbReference>
<dbReference type="GO" id="GO:0005886">
    <property type="term" value="C:plasma membrane"/>
    <property type="evidence" value="ECO:0007669"/>
    <property type="project" value="TreeGrafter"/>
</dbReference>
<comment type="caution">
    <text evidence="3">The sequence shown here is derived from an EMBL/GenBank/DDBJ whole genome shotgun (WGS) entry which is preliminary data.</text>
</comment>
<dbReference type="Gene3D" id="2.40.50.100">
    <property type="match status" value="1"/>
</dbReference>
<proteinExistence type="predicted"/>
<dbReference type="GO" id="GO:1990195">
    <property type="term" value="C:macrolide transmembrane transporter complex"/>
    <property type="evidence" value="ECO:0007669"/>
    <property type="project" value="InterPro"/>
</dbReference>
<organism evidence="3 4">
    <name type="scientific">Prosthecochloris marina</name>
    <dbReference type="NCBI Taxonomy" id="2017681"/>
    <lineage>
        <taxon>Bacteria</taxon>
        <taxon>Pseudomonadati</taxon>
        <taxon>Chlorobiota</taxon>
        <taxon>Chlorobiia</taxon>
        <taxon>Chlorobiales</taxon>
        <taxon>Chlorobiaceae</taxon>
        <taxon>Prosthecochloris</taxon>
    </lineage>
</organism>
<evidence type="ECO:0000313" key="3">
    <source>
        <dbReference type="EMBL" id="PWW80961.1"/>
    </source>
</evidence>
<dbReference type="PANTHER" id="PTHR30438:SF2">
    <property type="entry name" value="MEMBRANE PROTEIN"/>
    <property type="match status" value="1"/>
</dbReference>
<dbReference type="Gene3D" id="2.40.30.170">
    <property type="match status" value="1"/>
</dbReference>
<dbReference type="InterPro" id="IPR030190">
    <property type="entry name" value="MacA_alpha-hairpin_sf"/>
</dbReference>
<accession>A0A317T695</accession>
<dbReference type="Gene3D" id="6.10.140.1990">
    <property type="match status" value="1"/>
</dbReference>
<dbReference type="SUPFAM" id="SSF111369">
    <property type="entry name" value="HlyD-like secretion proteins"/>
    <property type="match status" value="1"/>
</dbReference>
<protein>
    <submittedName>
        <fullName evidence="3">Efflux transporter periplasmic adaptor subunit</fullName>
    </submittedName>
</protein>
<feature type="domain" description="Multidrug resistance protein MdtA-like alpha-helical hairpin" evidence="2">
    <location>
        <begin position="105"/>
        <end position="165"/>
    </location>
</feature>
<dbReference type="RefSeq" id="WP_110024360.1">
    <property type="nucleotide sequence ID" value="NZ_PDNZ01000013.1"/>
</dbReference>
<keyword evidence="1" id="KW-0175">Coiled coil</keyword>
<reference evidence="4" key="1">
    <citation type="submission" date="2017-10" db="EMBL/GenBank/DDBJ databases">
        <authorList>
            <person name="Gaisin V.A."/>
            <person name="Rysina M.S."/>
            <person name="Grouzdev D.S."/>
        </authorList>
    </citation>
    <scope>NUCLEOTIDE SEQUENCE [LARGE SCALE GENOMIC DNA]</scope>
    <source>
        <strain evidence="4">V1</strain>
    </source>
</reference>
<keyword evidence="4" id="KW-1185">Reference proteome</keyword>
<dbReference type="EMBL" id="PDNZ01000013">
    <property type="protein sequence ID" value="PWW80961.1"/>
    <property type="molecule type" value="Genomic_DNA"/>
</dbReference>